<dbReference type="InterPro" id="IPR011006">
    <property type="entry name" value="CheY-like_superfamily"/>
</dbReference>
<dbReference type="PROSITE" id="PS50110">
    <property type="entry name" value="RESPONSE_REGULATORY"/>
    <property type="match status" value="1"/>
</dbReference>
<reference evidence="3" key="1">
    <citation type="submission" date="2021-04" db="EMBL/GenBank/DDBJ databases">
        <title>Biosynthetic gene clusters of Dactylosporangioum roseum.</title>
        <authorList>
            <person name="Hartkoorn R.C."/>
            <person name="Beaudoing E."/>
            <person name="Hot D."/>
            <person name="Moureu S."/>
        </authorList>
    </citation>
    <scope>NUCLEOTIDE SEQUENCE</scope>
    <source>
        <strain evidence="3">NRRL B-16295</strain>
    </source>
</reference>
<name>A0ABY5YW40_9ACTN</name>
<dbReference type="SUPFAM" id="SSF52172">
    <property type="entry name" value="CheY-like"/>
    <property type="match status" value="1"/>
</dbReference>
<proteinExistence type="predicted"/>
<evidence type="ECO:0000259" key="2">
    <source>
        <dbReference type="PROSITE" id="PS50110"/>
    </source>
</evidence>
<dbReference type="SMART" id="SM00448">
    <property type="entry name" value="REC"/>
    <property type="match status" value="1"/>
</dbReference>
<dbReference type="Gene3D" id="3.40.50.2300">
    <property type="match status" value="1"/>
</dbReference>
<gene>
    <name evidence="3" type="ORF">Drose_20860</name>
</gene>
<dbReference type="EMBL" id="CP073721">
    <property type="protein sequence ID" value="UWZ33737.1"/>
    <property type="molecule type" value="Genomic_DNA"/>
</dbReference>
<sequence>MSLPGDDDQAVPIEILLVEDDPGDVLITREAFADHKVRNRITVCTDGADALRFLHRRPPHAGAVRPDIILLDLNLPGIDGRDVLEAIHADPSLSRIPVVILTSSNAEEDFLRGIELRVDTYIRKPVDFASLIHVVRRIEAFYISVERAVSSM</sequence>
<dbReference type="PANTHER" id="PTHR44520:SF2">
    <property type="entry name" value="RESPONSE REGULATOR RCP1"/>
    <property type="match status" value="1"/>
</dbReference>
<dbReference type="InterPro" id="IPR001789">
    <property type="entry name" value="Sig_transdc_resp-reg_receiver"/>
</dbReference>
<dbReference type="InterPro" id="IPR052893">
    <property type="entry name" value="TCS_response_regulator"/>
</dbReference>
<organism evidence="3 4">
    <name type="scientific">Dactylosporangium roseum</name>
    <dbReference type="NCBI Taxonomy" id="47989"/>
    <lineage>
        <taxon>Bacteria</taxon>
        <taxon>Bacillati</taxon>
        <taxon>Actinomycetota</taxon>
        <taxon>Actinomycetes</taxon>
        <taxon>Micromonosporales</taxon>
        <taxon>Micromonosporaceae</taxon>
        <taxon>Dactylosporangium</taxon>
    </lineage>
</organism>
<keyword evidence="1" id="KW-0597">Phosphoprotein</keyword>
<evidence type="ECO:0000313" key="3">
    <source>
        <dbReference type="EMBL" id="UWZ33737.1"/>
    </source>
</evidence>
<evidence type="ECO:0000313" key="4">
    <source>
        <dbReference type="Proteomes" id="UP001058271"/>
    </source>
</evidence>
<dbReference type="Pfam" id="PF00072">
    <property type="entry name" value="Response_reg"/>
    <property type="match status" value="1"/>
</dbReference>
<feature type="modified residue" description="4-aspartylphosphate" evidence="1">
    <location>
        <position position="72"/>
    </location>
</feature>
<protein>
    <submittedName>
        <fullName evidence="3">Response regulator</fullName>
    </submittedName>
</protein>
<accession>A0ABY5YW40</accession>
<evidence type="ECO:0000256" key="1">
    <source>
        <dbReference type="PROSITE-ProRule" id="PRU00169"/>
    </source>
</evidence>
<dbReference type="PANTHER" id="PTHR44520">
    <property type="entry name" value="RESPONSE REGULATOR RCP1-RELATED"/>
    <property type="match status" value="1"/>
</dbReference>
<keyword evidence="4" id="KW-1185">Reference proteome</keyword>
<feature type="domain" description="Response regulatory" evidence="2">
    <location>
        <begin position="14"/>
        <end position="139"/>
    </location>
</feature>
<dbReference type="Proteomes" id="UP001058271">
    <property type="component" value="Chromosome"/>
</dbReference>
<dbReference type="CDD" id="cd17557">
    <property type="entry name" value="REC_Rcp-like"/>
    <property type="match status" value="1"/>
</dbReference>